<dbReference type="Pfam" id="PF05488">
    <property type="entry name" value="PAAR_motif"/>
    <property type="match status" value="1"/>
</dbReference>
<dbReference type="Proteomes" id="UP000028511">
    <property type="component" value="Unassembled WGS sequence"/>
</dbReference>
<gene>
    <name evidence="2" type="ORF">XBP1_1660002</name>
</gene>
<evidence type="ECO:0008006" key="3">
    <source>
        <dbReference type="Google" id="ProtNLM"/>
    </source>
</evidence>
<dbReference type="InterPro" id="IPR017483">
    <property type="entry name" value="CHP03034"/>
</dbReference>
<reference evidence="2" key="1">
    <citation type="submission" date="2013-07" db="EMBL/GenBank/DDBJ databases">
        <title>Sub-species coevolution in mutualistic symbiosis.</title>
        <authorList>
            <person name="Murfin K."/>
            <person name="Klassen J."/>
            <person name="Lee M."/>
            <person name="Forst S."/>
            <person name="Stock P."/>
            <person name="Goodrich-Blair H."/>
        </authorList>
    </citation>
    <scope>NUCLEOTIDE SEQUENCE [LARGE SCALE GENOMIC DNA]</scope>
    <source>
        <strain evidence="2">Puntauvense</strain>
    </source>
</reference>
<protein>
    <recommendedName>
        <fullName evidence="3">DUF3289 family protein</fullName>
    </recommendedName>
</protein>
<dbReference type="AlphaFoldDB" id="A0A077NA22"/>
<dbReference type="RefSeq" id="WP_071826746.1">
    <property type="nucleotide sequence ID" value="NZ_CAWLWN010000152.1"/>
</dbReference>
<sequence>MAIGHFLTVGDKTSCGGIILTGTSNITFYGRDAAIEGSFVTCGKHSGNFSIVGGVNCFFDMEAKLAGTLDSQSTCPCRANLINSIPDSYQNEAHFSNFTSQDVTKDTESTTTQSSHNTTNKSSSDSYAQSEQKIKPEPLPLPLPLPVVIFKTKRKMDDYDAEDMIYADLSEEQLKHKVGLTDVGVPCHNYSLIDFIAQAELPKENIMQWCNPYTMEDRDASARMLFDKFRELSDLYSFVGEYQGLMRKMISHMQGNTGEKFTDPLLDKAMSERILEDTSDQSSLLVIKRTLIKNIAWDNGYYPLDKKGKLYEAIMGSVLPKFDNIEDRVNGLGITVHDTWATHITLQSLEVNGNTFKATIHYHIQDHFGLDKSDVTHYFYKKFRIFRIWFLLQHWNQYGYKPFITEMNVTQVIEGSCNE</sequence>
<evidence type="ECO:0000256" key="1">
    <source>
        <dbReference type="SAM" id="MobiDB-lite"/>
    </source>
</evidence>
<accession>A0A077NA22</accession>
<dbReference type="CDD" id="cd14744">
    <property type="entry name" value="PAAR_CT_2"/>
    <property type="match status" value="1"/>
</dbReference>
<dbReference type="Pfam" id="PF11692">
    <property type="entry name" value="DUF3289"/>
    <property type="match status" value="1"/>
</dbReference>
<dbReference type="NCBIfam" id="TIGR03034">
    <property type="entry name" value="YPO3983 family protein"/>
    <property type="match status" value="1"/>
</dbReference>
<evidence type="ECO:0000313" key="2">
    <source>
        <dbReference type="EMBL" id="CDG95859.1"/>
    </source>
</evidence>
<organism evidence="2">
    <name type="scientific">Xenorhabdus bovienii str. puntauvense</name>
    <dbReference type="NCBI Taxonomy" id="1398201"/>
    <lineage>
        <taxon>Bacteria</taxon>
        <taxon>Pseudomonadati</taxon>
        <taxon>Pseudomonadota</taxon>
        <taxon>Gammaproteobacteria</taxon>
        <taxon>Enterobacterales</taxon>
        <taxon>Morganellaceae</taxon>
        <taxon>Xenorhabdus</taxon>
    </lineage>
</organism>
<dbReference type="EMBL" id="CBSW010000075">
    <property type="protein sequence ID" value="CDG95859.1"/>
    <property type="molecule type" value="Genomic_DNA"/>
</dbReference>
<dbReference type="InterPro" id="IPR008727">
    <property type="entry name" value="PAAR_motif"/>
</dbReference>
<comment type="caution">
    <text evidence="2">The sequence shown here is derived from an EMBL/GenBank/DDBJ whole genome shotgun (WGS) entry which is preliminary data.</text>
</comment>
<feature type="region of interest" description="Disordered" evidence="1">
    <location>
        <begin position="100"/>
        <end position="139"/>
    </location>
</feature>
<dbReference type="HOGENOM" id="CLU_055611_0_0_6"/>
<proteinExistence type="predicted"/>
<feature type="compositionally biased region" description="Low complexity" evidence="1">
    <location>
        <begin position="109"/>
        <end position="126"/>
    </location>
</feature>
<name>A0A077NA22_XENBV</name>